<sequence length="53" mass="6073">MLVLIFVNRGYVISVLYLLLGYDDAFLFEETKILVFIGVAYEVFNLLVCSQHA</sequence>
<dbReference type="Gramene" id="mRNA:HanXRQr2_Chr03g0127651">
    <property type="protein sequence ID" value="CDS:HanXRQr2_Chr03g0127651.1"/>
    <property type="gene ID" value="HanXRQr2_Chr03g0127651"/>
</dbReference>
<dbReference type="EMBL" id="MNCJ02000318">
    <property type="protein sequence ID" value="KAF5815844.1"/>
    <property type="molecule type" value="Genomic_DNA"/>
</dbReference>
<evidence type="ECO:0000313" key="1">
    <source>
        <dbReference type="EMBL" id="KAF5791555.1"/>
    </source>
</evidence>
<dbReference type="EMBL" id="MNCJ02000324">
    <property type="protein sequence ID" value="KAF5791555.1"/>
    <property type="molecule type" value="Genomic_DNA"/>
</dbReference>
<evidence type="ECO:0000313" key="2">
    <source>
        <dbReference type="EMBL" id="KAF5815844.1"/>
    </source>
</evidence>
<comment type="caution">
    <text evidence="1">The sequence shown here is derived from an EMBL/GenBank/DDBJ whole genome shotgun (WGS) entry which is preliminary data.</text>
</comment>
<dbReference type="Gramene" id="mRNA:HanXRQr2_Chr09g0396111">
    <property type="protein sequence ID" value="CDS:HanXRQr2_Chr09g0396111.1"/>
    <property type="gene ID" value="HanXRQr2_Chr09g0396111"/>
</dbReference>
<name>A0A9K3N9F3_HELAN</name>
<proteinExistence type="predicted"/>
<keyword evidence="3" id="KW-1185">Reference proteome</keyword>
<reference evidence="1" key="1">
    <citation type="journal article" date="2017" name="Nature">
        <title>The sunflower genome provides insights into oil metabolism, flowering and Asterid evolution.</title>
        <authorList>
            <person name="Badouin H."/>
            <person name="Gouzy J."/>
            <person name="Grassa C.J."/>
            <person name="Murat F."/>
            <person name="Staton S.E."/>
            <person name="Cottret L."/>
            <person name="Lelandais-Briere C."/>
            <person name="Owens G.L."/>
            <person name="Carrere S."/>
            <person name="Mayjonade B."/>
            <person name="Legrand L."/>
            <person name="Gill N."/>
            <person name="Kane N.C."/>
            <person name="Bowers J.E."/>
            <person name="Hubner S."/>
            <person name="Bellec A."/>
            <person name="Berard A."/>
            <person name="Berges H."/>
            <person name="Blanchet N."/>
            <person name="Boniface M.C."/>
            <person name="Brunel D."/>
            <person name="Catrice O."/>
            <person name="Chaidir N."/>
            <person name="Claudel C."/>
            <person name="Donnadieu C."/>
            <person name="Faraut T."/>
            <person name="Fievet G."/>
            <person name="Helmstetter N."/>
            <person name="King M."/>
            <person name="Knapp S.J."/>
            <person name="Lai Z."/>
            <person name="Le Paslier M.C."/>
            <person name="Lippi Y."/>
            <person name="Lorenzon L."/>
            <person name="Mandel J.R."/>
            <person name="Marage G."/>
            <person name="Marchand G."/>
            <person name="Marquand E."/>
            <person name="Bret-Mestries E."/>
            <person name="Morien E."/>
            <person name="Nambeesan S."/>
            <person name="Nguyen T."/>
            <person name="Pegot-Espagnet P."/>
            <person name="Pouilly N."/>
            <person name="Raftis F."/>
            <person name="Sallet E."/>
            <person name="Schiex T."/>
            <person name="Thomas J."/>
            <person name="Vandecasteele C."/>
            <person name="Vares D."/>
            <person name="Vear F."/>
            <person name="Vautrin S."/>
            <person name="Crespi M."/>
            <person name="Mangin B."/>
            <person name="Burke J.M."/>
            <person name="Salse J."/>
            <person name="Munos S."/>
            <person name="Vincourt P."/>
            <person name="Rieseberg L.H."/>
            <person name="Langlade N.B."/>
        </authorList>
    </citation>
    <scope>NUCLEOTIDE SEQUENCE</scope>
    <source>
        <tissue evidence="1">Leaves</tissue>
    </source>
</reference>
<reference evidence="1" key="2">
    <citation type="submission" date="2020-06" db="EMBL/GenBank/DDBJ databases">
        <title>Helianthus annuus Genome sequencing and assembly Release 2.</title>
        <authorList>
            <person name="Gouzy J."/>
            <person name="Langlade N."/>
            <person name="Munos S."/>
        </authorList>
    </citation>
    <scope>NUCLEOTIDE SEQUENCE</scope>
    <source>
        <tissue evidence="1">Leaves</tissue>
    </source>
</reference>
<protein>
    <submittedName>
        <fullName evidence="1">Uncharacterized protein</fullName>
    </submittedName>
</protein>
<evidence type="ECO:0000313" key="3">
    <source>
        <dbReference type="Proteomes" id="UP000215914"/>
    </source>
</evidence>
<dbReference type="AlphaFoldDB" id="A0A9K3N9F3"/>
<organism evidence="1 3">
    <name type="scientific">Helianthus annuus</name>
    <name type="common">Common sunflower</name>
    <dbReference type="NCBI Taxonomy" id="4232"/>
    <lineage>
        <taxon>Eukaryota</taxon>
        <taxon>Viridiplantae</taxon>
        <taxon>Streptophyta</taxon>
        <taxon>Embryophyta</taxon>
        <taxon>Tracheophyta</taxon>
        <taxon>Spermatophyta</taxon>
        <taxon>Magnoliopsida</taxon>
        <taxon>eudicotyledons</taxon>
        <taxon>Gunneridae</taxon>
        <taxon>Pentapetalae</taxon>
        <taxon>asterids</taxon>
        <taxon>campanulids</taxon>
        <taxon>Asterales</taxon>
        <taxon>Asteraceae</taxon>
        <taxon>Asteroideae</taxon>
        <taxon>Heliantheae alliance</taxon>
        <taxon>Heliantheae</taxon>
        <taxon>Helianthus</taxon>
    </lineage>
</organism>
<accession>A0A9K3N9F3</accession>
<gene>
    <name evidence="2" type="ORF">HanXRQr2_Chr03g0127651</name>
    <name evidence="1" type="ORF">HanXRQr2_Chr09g0396111</name>
</gene>
<dbReference type="Proteomes" id="UP000215914">
    <property type="component" value="Unassembled WGS sequence"/>
</dbReference>